<dbReference type="Pfam" id="PF12708">
    <property type="entry name" value="Pect-lyase_RHGA_epim"/>
    <property type="match status" value="1"/>
</dbReference>
<dbReference type="OrthoDB" id="1046782at2759"/>
<gene>
    <name evidence="2" type="ORF">CIHG_10500</name>
</gene>
<dbReference type="InterPro" id="IPR011050">
    <property type="entry name" value="Pectin_lyase_fold/virulence"/>
</dbReference>
<dbReference type="AlphaFoldDB" id="A0A0J8S8K9"/>
<protein>
    <recommendedName>
        <fullName evidence="1">Rhamnogalacturonase A/B/Epimerase-like pectate lyase domain-containing protein</fullName>
    </recommendedName>
</protein>
<feature type="domain" description="Rhamnogalacturonase A/B/Epimerase-like pectate lyase" evidence="1">
    <location>
        <begin position="88"/>
        <end position="295"/>
    </location>
</feature>
<dbReference type="InterPro" id="IPR024535">
    <property type="entry name" value="RHGA/B-epi-like_pectate_lyase"/>
</dbReference>
<organism evidence="2 3">
    <name type="scientific">Coccidioides immitis H538.4</name>
    <dbReference type="NCBI Taxonomy" id="396776"/>
    <lineage>
        <taxon>Eukaryota</taxon>
        <taxon>Fungi</taxon>
        <taxon>Dikarya</taxon>
        <taxon>Ascomycota</taxon>
        <taxon>Pezizomycotina</taxon>
        <taxon>Eurotiomycetes</taxon>
        <taxon>Eurotiomycetidae</taxon>
        <taxon>Onygenales</taxon>
        <taxon>Onygenaceae</taxon>
        <taxon>Coccidioides</taxon>
    </lineage>
</organism>
<reference evidence="3" key="1">
    <citation type="journal article" date="2010" name="Genome Res.">
        <title>Population genomic sequencing of Coccidioides fungi reveals recent hybridization and transposon control.</title>
        <authorList>
            <person name="Neafsey D.E."/>
            <person name="Barker B.M."/>
            <person name="Sharpton T.J."/>
            <person name="Stajich J.E."/>
            <person name="Park D.J."/>
            <person name="Whiston E."/>
            <person name="Hung C.-Y."/>
            <person name="McMahan C."/>
            <person name="White J."/>
            <person name="Sykes S."/>
            <person name="Heiman D."/>
            <person name="Young S."/>
            <person name="Zeng Q."/>
            <person name="Abouelleil A."/>
            <person name="Aftuck L."/>
            <person name="Bessette D."/>
            <person name="Brown A."/>
            <person name="FitzGerald M."/>
            <person name="Lui A."/>
            <person name="Macdonald J.P."/>
            <person name="Priest M."/>
            <person name="Orbach M.J."/>
            <person name="Galgiani J.N."/>
            <person name="Kirkland T.N."/>
            <person name="Cole G.T."/>
            <person name="Birren B.W."/>
            <person name="Henn M.R."/>
            <person name="Taylor J.W."/>
            <person name="Rounsley S.D."/>
        </authorList>
    </citation>
    <scope>NUCLEOTIDE SEQUENCE [LARGE SCALE GENOMIC DNA]</scope>
    <source>
        <strain evidence="3">H538.4</strain>
    </source>
</reference>
<evidence type="ECO:0000313" key="2">
    <source>
        <dbReference type="EMBL" id="KMU92714.1"/>
    </source>
</evidence>
<proteinExistence type="predicted"/>
<dbReference type="Gene3D" id="2.160.20.10">
    <property type="entry name" value="Single-stranded right-handed beta-helix, Pectin lyase-like"/>
    <property type="match status" value="1"/>
</dbReference>
<dbReference type="EMBL" id="DS017171">
    <property type="protein sequence ID" value="KMU92714.1"/>
    <property type="molecule type" value="Genomic_DNA"/>
</dbReference>
<dbReference type="SUPFAM" id="SSF51126">
    <property type="entry name" value="Pectin lyase-like"/>
    <property type="match status" value="1"/>
</dbReference>
<sequence length="390" mass="42326">MPGNHSLVAAQIQEKYKLKGNDTNTPPQSYVRPNGLEGYIVYPENMQEVITGWNDSFTLEKRAAQQYWMIDMAQHGVSPFAPSGYKVWRNIKDYGVKGDGVTDDTAAINRAISDGNRCGDNCGSSTIYPAVVHFPPGNYLVSSSIIQYYNTQFLGDPYDYPTIVAAASFVGLGVFSSNVYHEGGNGSEWYLNTNNFLRSIRNFKMDIRRTDPNALPKTTKPHSRSFLGHLDENGSGGFPPSPQLLSGGIFGAYFANQQFTTSHLASVNCKTALQVHWDWAWTMQDVIIESCMNGLVVTGGAGGPGSTGQSVGSLLLLGSIIANTPVGISTSLYGRNSTSLLVQNTGFFNVKAAISENVEGKVLLPGGNEVMVDSWGFEFFVNSTDRGGIY</sequence>
<dbReference type="InterPro" id="IPR012334">
    <property type="entry name" value="Pectin_lyas_fold"/>
</dbReference>
<name>A0A0J8S8K9_COCIT</name>
<accession>A0A0J8S8K9</accession>
<dbReference type="Proteomes" id="UP000054563">
    <property type="component" value="Unassembled WGS sequence"/>
</dbReference>
<evidence type="ECO:0000259" key="1">
    <source>
        <dbReference type="Pfam" id="PF12708"/>
    </source>
</evidence>
<evidence type="ECO:0000313" key="3">
    <source>
        <dbReference type="Proteomes" id="UP000054563"/>
    </source>
</evidence>
<dbReference type="VEuPathDB" id="FungiDB:CIHG_10500"/>
<dbReference type="STRING" id="396776.A0A0J8S8K9"/>